<evidence type="ECO:0000256" key="1">
    <source>
        <dbReference type="ARBA" id="ARBA00004651"/>
    </source>
</evidence>
<evidence type="ECO:0000256" key="2">
    <source>
        <dbReference type="ARBA" id="ARBA00022475"/>
    </source>
</evidence>
<evidence type="ECO:0000256" key="3">
    <source>
        <dbReference type="ARBA" id="ARBA00022692"/>
    </source>
</evidence>
<keyword evidence="12" id="KW-1185">Reference proteome</keyword>
<feature type="transmembrane region" description="Helical" evidence="8">
    <location>
        <begin position="270"/>
        <end position="295"/>
    </location>
</feature>
<dbReference type="GO" id="GO:0022857">
    <property type="term" value="F:transmembrane transporter activity"/>
    <property type="evidence" value="ECO:0007669"/>
    <property type="project" value="TreeGrafter"/>
</dbReference>
<comment type="subcellular location">
    <subcellularLocation>
        <location evidence="1">Cell membrane</location>
        <topology evidence="1">Multi-pass membrane protein</topology>
    </subcellularLocation>
</comment>
<feature type="transmembrane region" description="Helical" evidence="8">
    <location>
        <begin position="364"/>
        <end position="384"/>
    </location>
</feature>
<feature type="transmembrane region" description="Helical" evidence="8">
    <location>
        <begin position="715"/>
        <end position="743"/>
    </location>
</feature>
<dbReference type="InterPro" id="IPR050250">
    <property type="entry name" value="Macrolide_Exporter_MacB"/>
</dbReference>
<evidence type="ECO:0000313" key="11">
    <source>
        <dbReference type="EMBL" id="AOS47665.1"/>
    </source>
</evidence>
<dbReference type="GO" id="GO:0005886">
    <property type="term" value="C:plasma membrane"/>
    <property type="evidence" value="ECO:0007669"/>
    <property type="project" value="UniProtKB-SubCell"/>
</dbReference>
<evidence type="ECO:0000256" key="8">
    <source>
        <dbReference type="SAM" id="Phobius"/>
    </source>
</evidence>
<keyword evidence="11" id="KW-0131">Cell cycle</keyword>
<keyword evidence="3 8" id="KW-0812">Transmembrane</keyword>
<evidence type="ECO:0000259" key="9">
    <source>
        <dbReference type="Pfam" id="PF02687"/>
    </source>
</evidence>
<evidence type="ECO:0000256" key="6">
    <source>
        <dbReference type="ARBA" id="ARBA00038076"/>
    </source>
</evidence>
<feature type="transmembrane region" description="Helical" evidence="8">
    <location>
        <begin position="20"/>
        <end position="44"/>
    </location>
</feature>
<feature type="transmembrane region" description="Helical" evidence="8">
    <location>
        <begin position="321"/>
        <end position="344"/>
    </location>
</feature>
<dbReference type="OrthoDB" id="9780560at2"/>
<dbReference type="PANTHER" id="PTHR30572:SF4">
    <property type="entry name" value="ABC TRANSPORTER PERMEASE YTRF"/>
    <property type="match status" value="1"/>
</dbReference>
<proteinExistence type="inferred from homology"/>
<keyword evidence="4 8" id="KW-1133">Transmembrane helix</keyword>
<keyword evidence="5 8" id="KW-0472">Membrane</keyword>
<accession>A0A1D8B3F2</accession>
<feature type="transmembrane region" description="Helical" evidence="8">
    <location>
        <begin position="416"/>
        <end position="437"/>
    </location>
</feature>
<dbReference type="EMBL" id="CP017298">
    <property type="protein sequence ID" value="AOS47665.1"/>
    <property type="molecule type" value="Genomic_DNA"/>
</dbReference>
<gene>
    <name evidence="11" type="ORF">BH719_07255</name>
</gene>
<feature type="domain" description="ABC3 transporter permease C-terminal" evidence="9">
    <location>
        <begin position="273"/>
        <end position="391"/>
    </location>
</feature>
<name>A0A1D8B3F2_9ACTO</name>
<evidence type="ECO:0000256" key="5">
    <source>
        <dbReference type="ARBA" id="ARBA00023136"/>
    </source>
</evidence>
<dbReference type="STRING" id="178339.BH719_07255"/>
<dbReference type="Pfam" id="PF12704">
    <property type="entry name" value="MacB_PCD"/>
    <property type="match status" value="1"/>
</dbReference>
<reference evidence="11 12" key="1">
    <citation type="submission" date="2016-09" db="EMBL/GenBank/DDBJ databases">
        <title>Complete genome sequence of Actinomyces hongkongensis HKU8.</title>
        <authorList>
            <person name="Gao Y.-X."/>
            <person name="Zhou Y.-Y."/>
            <person name="Xie Y."/>
            <person name="Wang M."/>
            <person name="Wang S.-J."/>
            <person name="Shen S.-G."/>
        </authorList>
    </citation>
    <scope>NUCLEOTIDE SEQUENCE [LARGE SCALE GENOMIC DNA]</scope>
    <source>
        <strain evidence="11 12">HKU8</strain>
    </source>
</reference>
<evidence type="ECO:0000256" key="4">
    <source>
        <dbReference type="ARBA" id="ARBA00022989"/>
    </source>
</evidence>
<organism evidence="11 12">
    <name type="scientific">Pauljensenia hongkongensis</name>
    <dbReference type="NCBI Taxonomy" id="178339"/>
    <lineage>
        <taxon>Bacteria</taxon>
        <taxon>Bacillati</taxon>
        <taxon>Actinomycetota</taxon>
        <taxon>Actinomycetes</taxon>
        <taxon>Actinomycetales</taxon>
        <taxon>Actinomycetaceae</taxon>
        <taxon>Pauljensenia</taxon>
    </lineage>
</organism>
<evidence type="ECO:0000313" key="12">
    <source>
        <dbReference type="Proteomes" id="UP000095214"/>
    </source>
</evidence>
<feature type="transmembrane region" description="Helical" evidence="8">
    <location>
        <begin position="764"/>
        <end position="789"/>
    </location>
</feature>
<dbReference type="Proteomes" id="UP000095214">
    <property type="component" value="Chromosome"/>
</dbReference>
<feature type="region of interest" description="Disordered" evidence="7">
    <location>
        <begin position="570"/>
        <end position="591"/>
    </location>
</feature>
<feature type="compositionally biased region" description="Low complexity" evidence="7">
    <location>
        <begin position="572"/>
        <end position="590"/>
    </location>
</feature>
<feature type="transmembrane region" description="Helical" evidence="8">
    <location>
        <begin position="809"/>
        <end position="829"/>
    </location>
</feature>
<dbReference type="AlphaFoldDB" id="A0A1D8B3F2"/>
<feature type="transmembrane region" description="Helical" evidence="8">
    <location>
        <begin position="497"/>
        <end position="516"/>
    </location>
</feature>
<dbReference type="PANTHER" id="PTHR30572">
    <property type="entry name" value="MEMBRANE COMPONENT OF TRANSPORTER-RELATED"/>
    <property type="match status" value="1"/>
</dbReference>
<protein>
    <submittedName>
        <fullName evidence="11">Cell division protein FtsX</fullName>
    </submittedName>
</protein>
<feature type="transmembrane region" description="Helical" evidence="8">
    <location>
        <begin position="443"/>
        <end position="476"/>
    </location>
</feature>
<feature type="domain" description="MacB-like periplasmic core" evidence="10">
    <location>
        <begin position="24"/>
        <end position="214"/>
    </location>
</feature>
<sequence length="846" mass="86329">MTTNTMLVRANLRAHGRRFVSTGLAVAISTAFIAITMVVMGGLVSQLGAGVTDRYANVTTVVSFNPNQTGGASLSDLTDQARTRLHAVPGVRAVGTYTQWPAEAQANGARAFFFVSPLMDEPLRRPALDSGDYPSGPGQILLPDSTATLLGVKAGGTVTARPQFDGIPAQDLTVTGVYSAPSSNSGMPAAYTTEAGFTALMGSTPSGTLMVATDEAGDDNGNPPTAEQERWASTIGNSLSGLDGVDVTTAKAAMESDLEQAHLGGAAMTAMLMIFPAVAALVASIVVSSTFRVVLQQRRRELALLRTLGATRTQVRRLVTLEALAIGALSSLIGTAAGTLLGAGALTVMDPRTGYAGALAATDYIQLALVWAAATVFTAAVGLFPALSASRVPPIAALAPVNEAGAGARKSHTARLVIGALIAVGALAGVWAASGTADTTTRFLAMFGLSLLAFFGLILAFSVVLPPLTRLLGAAWPGMLARMARENTMRNPGRTSATGSAIVIGVALVVTMMVGASSLRETLTTAVDDARPFDLGVASNSGGPLAQDVEAKVAATNGVAATAPEYAADGTAALPDGSPALPSSSAPGSANAQLVGQPDYTAVAHSHVEQLDDQTARVGVAALDGTRLTVCGSAGSCLSLTASYSDKADPDQVMVSASNLAAIAPDRSLVLVIAKLSDGADAQEVQSALLTLDPSLRVDGSALERQTYMRVIDQVLMAVIALLGVSVIVSLVGVANTLSLSVVERTRENGLLRALGLTKRQMKRLLALEALCLSVTGALVGLGMGVLFGWLGVLSVPLDDVTPVLVLPWAQIGAVLVVAVLSALVASWLPGRRAARVSPAEALATE</sequence>
<evidence type="ECO:0000256" key="7">
    <source>
        <dbReference type="SAM" id="MobiDB-lite"/>
    </source>
</evidence>
<dbReference type="KEGG" id="phon:BH719_07255"/>
<feature type="domain" description="ABC3 transporter permease C-terminal" evidence="9">
    <location>
        <begin position="721"/>
        <end position="839"/>
    </location>
</feature>
<dbReference type="RefSeq" id="WP_009744167.1">
    <property type="nucleotide sequence ID" value="NZ_CP017298.1"/>
</dbReference>
<dbReference type="InterPro" id="IPR025857">
    <property type="entry name" value="MacB_PCD"/>
</dbReference>
<dbReference type="InterPro" id="IPR003838">
    <property type="entry name" value="ABC3_permease_C"/>
</dbReference>
<keyword evidence="2" id="KW-1003">Cell membrane</keyword>
<evidence type="ECO:0000259" key="10">
    <source>
        <dbReference type="Pfam" id="PF12704"/>
    </source>
</evidence>
<comment type="similarity">
    <text evidence="6">Belongs to the ABC-4 integral membrane protein family.</text>
</comment>
<dbReference type="Pfam" id="PF02687">
    <property type="entry name" value="FtsX"/>
    <property type="match status" value="2"/>
</dbReference>
<keyword evidence="11" id="KW-0132">Cell division</keyword>
<dbReference type="GO" id="GO:0051301">
    <property type="term" value="P:cell division"/>
    <property type="evidence" value="ECO:0007669"/>
    <property type="project" value="UniProtKB-KW"/>
</dbReference>